<proteinExistence type="predicted"/>
<evidence type="ECO:0000313" key="6">
    <source>
        <dbReference type="Proteomes" id="UP000306740"/>
    </source>
</evidence>
<feature type="domain" description="Fido" evidence="3">
    <location>
        <begin position="185"/>
        <end position="337"/>
    </location>
</feature>
<dbReference type="Proteomes" id="UP000306740">
    <property type="component" value="Unassembled WGS sequence"/>
</dbReference>
<dbReference type="InterPro" id="IPR036597">
    <property type="entry name" value="Fido-like_dom_sf"/>
</dbReference>
<dbReference type="AlphaFoldDB" id="A0A5C4N1R7"/>
<feature type="binding site" evidence="2">
    <location>
        <begin position="279"/>
        <end position="286"/>
    </location>
    <ligand>
        <name>ATP</name>
        <dbReference type="ChEBI" id="CHEBI:30616"/>
    </ligand>
</feature>
<dbReference type="OrthoDB" id="9813719at2"/>
<dbReference type="RefSeq" id="WP_139105125.1">
    <property type="nucleotide sequence ID" value="NZ_VDFR01000009.1"/>
</dbReference>
<evidence type="ECO:0000256" key="2">
    <source>
        <dbReference type="PIRSR" id="PIRSR640198-2"/>
    </source>
</evidence>
<dbReference type="PROSITE" id="PS51459">
    <property type="entry name" value="FIDO"/>
    <property type="match status" value="1"/>
</dbReference>
<evidence type="ECO:0000313" key="5">
    <source>
        <dbReference type="EMBL" id="TNC51302.1"/>
    </source>
</evidence>
<name>A0A5C4N1R7_9ACTN</name>
<sequence>MKVPAPPPDVDAVLEAAGQQGRRLNIFQASLQLRAMSGDYLAWDKLRYKQPPDDLTHEEWWAATRLARTMAERPVDRLVDVEGRPFTFTLPDAVLRSIENVNRAASGHIAVSEQVTNASTRDRYLVSSLIEEAITSSQLEGAATSRRVAKEMIRSGRPPADRGERMILNNYRAMRQIIELQHEELSPELVCELHRIVTEGTLDNPAAAGVLQSDETERVAVWGDGDQLLHRPPPVDELPERLRRVCAFANGDGAPGYVPPVLRAITVHFMMGYDHYFEDGNGRTARALFYWTMLREGFWLTEFVPISRILKQAPAQYARSFLLTEQDHGDLTHFFLYQLDVLERAIKDLHEYLARKASEVRDLQRSMRARPGVYNHRQLALLENAVKDPGAEYSVRSHSLSHNTSGETARHDLRALENAGLLVRSRRGKQYVWVPVSDLVDRLEG</sequence>
<keyword evidence="2" id="KW-0067">ATP-binding</keyword>
<dbReference type="InterPro" id="IPR003812">
    <property type="entry name" value="Fido"/>
</dbReference>
<evidence type="ECO:0000256" key="1">
    <source>
        <dbReference type="PIRSR" id="PIRSR640198-1"/>
    </source>
</evidence>
<dbReference type="EMBL" id="VDFR01000009">
    <property type="protein sequence ID" value="TNC51302.1"/>
    <property type="molecule type" value="Genomic_DNA"/>
</dbReference>
<accession>A0A5C4N1R7</accession>
<dbReference type="Gene3D" id="1.10.3290.10">
    <property type="entry name" value="Fido-like domain"/>
    <property type="match status" value="1"/>
</dbReference>
<dbReference type="PANTHER" id="PTHR13504:SF38">
    <property type="entry name" value="FIDO DOMAIN-CONTAINING PROTEIN"/>
    <property type="match status" value="1"/>
</dbReference>
<protein>
    <submittedName>
        <fullName evidence="5">Fic family protein</fullName>
    </submittedName>
</protein>
<comment type="caution">
    <text evidence="5">The sequence shown here is derived from an EMBL/GenBank/DDBJ whole genome shotgun (WGS) entry which is preliminary data.</text>
</comment>
<gene>
    <name evidence="5" type="ORF">FHE65_02010</name>
    <name evidence="4" type="ORF">FHE65_07410</name>
</gene>
<organism evidence="5 6">
    <name type="scientific">Mumia zhuanghuii</name>
    <dbReference type="NCBI Taxonomy" id="2585211"/>
    <lineage>
        <taxon>Bacteria</taxon>
        <taxon>Bacillati</taxon>
        <taxon>Actinomycetota</taxon>
        <taxon>Actinomycetes</taxon>
        <taxon>Propionibacteriales</taxon>
        <taxon>Nocardioidaceae</taxon>
        <taxon>Mumia</taxon>
    </lineage>
</organism>
<evidence type="ECO:0000259" key="3">
    <source>
        <dbReference type="PROSITE" id="PS51459"/>
    </source>
</evidence>
<reference evidence="5 6" key="1">
    <citation type="submission" date="2019-05" db="EMBL/GenBank/DDBJ databases">
        <title>Mumia sp. nov., isolated from the intestinal contents of plateau pika (Ochotona curzoniae) in the Qinghai-Tibet plateau of China.</title>
        <authorList>
            <person name="Tian Z."/>
        </authorList>
    </citation>
    <scope>NUCLEOTIDE SEQUENCE [LARGE SCALE GENOMIC DNA]</scope>
    <source>
        <strain evidence="6">527</strain>
        <strain evidence="5">Z527</strain>
    </source>
</reference>
<dbReference type="SUPFAM" id="SSF140931">
    <property type="entry name" value="Fic-like"/>
    <property type="match status" value="1"/>
</dbReference>
<keyword evidence="2" id="KW-0547">Nucleotide-binding</keyword>
<dbReference type="EMBL" id="VDFR01000036">
    <property type="protein sequence ID" value="TNC48405.1"/>
    <property type="molecule type" value="Genomic_DNA"/>
</dbReference>
<dbReference type="InterPro" id="IPR040198">
    <property type="entry name" value="Fido_containing"/>
</dbReference>
<evidence type="ECO:0000313" key="4">
    <source>
        <dbReference type="EMBL" id="TNC48405.1"/>
    </source>
</evidence>
<feature type="active site" evidence="1">
    <location>
        <position position="275"/>
    </location>
</feature>
<dbReference type="GO" id="GO:0005524">
    <property type="term" value="F:ATP binding"/>
    <property type="evidence" value="ECO:0007669"/>
    <property type="project" value="UniProtKB-KW"/>
</dbReference>
<dbReference type="Pfam" id="PF02661">
    <property type="entry name" value="Fic"/>
    <property type="match status" value="1"/>
</dbReference>
<dbReference type="PANTHER" id="PTHR13504">
    <property type="entry name" value="FIDO DOMAIN-CONTAINING PROTEIN DDB_G0283145"/>
    <property type="match status" value="1"/>
</dbReference>